<dbReference type="EC" id="3.2.1.21" evidence="3"/>
<proteinExistence type="inferred from homology"/>
<keyword evidence="8" id="KW-1185">Reference proteome</keyword>
<dbReference type="PANTHER" id="PTHR42715">
    <property type="entry name" value="BETA-GLUCOSIDASE"/>
    <property type="match status" value="1"/>
</dbReference>
<feature type="domain" description="Fibronectin type III-like" evidence="6">
    <location>
        <begin position="2"/>
        <end position="63"/>
    </location>
</feature>
<gene>
    <name evidence="7" type="ORF">LIPSTDRAFT_69483</name>
</gene>
<dbReference type="EMBL" id="KV454291">
    <property type="protein sequence ID" value="ODQ75276.1"/>
    <property type="molecule type" value="Genomic_DNA"/>
</dbReference>
<organism evidence="7 8">
    <name type="scientific">Lipomyces starkeyi NRRL Y-11557</name>
    <dbReference type="NCBI Taxonomy" id="675824"/>
    <lineage>
        <taxon>Eukaryota</taxon>
        <taxon>Fungi</taxon>
        <taxon>Dikarya</taxon>
        <taxon>Ascomycota</taxon>
        <taxon>Saccharomycotina</taxon>
        <taxon>Lipomycetes</taxon>
        <taxon>Lipomycetales</taxon>
        <taxon>Lipomycetaceae</taxon>
        <taxon>Lipomyces</taxon>
    </lineage>
</organism>
<dbReference type="GO" id="GO:0009251">
    <property type="term" value="P:glucan catabolic process"/>
    <property type="evidence" value="ECO:0007669"/>
    <property type="project" value="TreeGrafter"/>
</dbReference>
<dbReference type="OrthoDB" id="3591105at2759"/>
<keyword evidence="5" id="KW-0326">Glycosidase</keyword>
<dbReference type="InterPro" id="IPR013783">
    <property type="entry name" value="Ig-like_fold"/>
</dbReference>
<reference evidence="7 8" key="1">
    <citation type="journal article" date="2016" name="Proc. Natl. Acad. Sci. U.S.A.">
        <title>Comparative genomics of biotechnologically important yeasts.</title>
        <authorList>
            <person name="Riley R."/>
            <person name="Haridas S."/>
            <person name="Wolfe K.H."/>
            <person name="Lopes M.R."/>
            <person name="Hittinger C.T."/>
            <person name="Goeker M."/>
            <person name="Salamov A.A."/>
            <person name="Wisecaver J.H."/>
            <person name="Long T.M."/>
            <person name="Calvey C.H."/>
            <person name="Aerts A.L."/>
            <person name="Barry K.W."/>
            <person name="Choi C."/>
            <person name="Clum A."/>
            <person name="Coughlan A.Y."/>
            <person name="Deshpande S."/>
            <person name="Douglass A.P."/>
            <person name="Hanson S.J."/>
            <person name="Klenk H.-P."/>
            <person name="LaButti K.M."/>
            <person name="Lapidus A."/>
            <person name="Lindquist E.A."/>
            <person name="Lipzen A.M."/>
            <person name="Meier-Kolthoff J.P."/>
            <person name="Ohm R.A."/>
            <person name="Otillar R.P."/>
            <person name="Pangilinan J.L."/>
            <person name="Peng Y."/>
            <person name="Rokas A."/>
            <person name="Rosa C.A."/>
            <person name="Scheuner C."/>
            <person name="Sibirny A.A."/>
            <person name="Slot J.C."/>
            <person name="Stielow J.B."/>
            <person name="Sun H."/>
            <person name="Kurtzman C.P."/>
            <person name="Blackwell M."/>
            <person name="Grigoriev I.V."/>
            <person name="Jeffries T.W."/>
        </authorList>
    </citation>
    <scope>NUCLEOTIDE SEQUENCE [LARGE SCALE GENOMIC DNA]</scope>
    <source>
        <strain evidence="7 8">NRRL Y-11557</strain>
    </source>
</reference>
<evidence type="ECO:0000256" key="2">
    <source>
        <dbReference type="ARBA" id="ARBA00005336"/>
    </source>
</evidence>
<dbReference type="PANTHER" id="PTHR42715:SF27">
    <property type="entry name" value="BETA-GLUCOSIDASE-RELATED"/>
    <property type="match status" value="1"/>
</dbReference>
<evidence type="ECO:0000313" key="7">
    <source>
        <dbReference type="EMBL" id="ODQ75276.1"/>
    </source>
</evidence>
<accession>A0A1E3QC76</accession>
<dbReference type="STRING" id="675824.A0A1E3QC76"/>
<evidence type="ECO:0000256" key="1">
    <source>
        <dbReference type="ARBA" id="ARBA00000448"/>
    </source>
</evidence>
<dbReference type="Gene3D" id="2.60.40.10">
    <property type="entry name" value="Immunoglobulins"/>
    <property type="match status" value="1"/>
</dbReference>
<evidence type="ECO:0000256" key="5">
    <source>
        <dbReference type="ARBA" id="ARBA00023295"/>
    </source>
</evidence>
<protein>
    <recommendedName>
        <fullName evidence="3">beta-glucosidase</fullName>
        <ecNumber evidence="3">3.2.1.21</ecNumber>
    </recommendedName>
</protein>
<dbReference type="GO" id="GO:0008422">
    <property type="term" value="F:beta-glucosidase activity"/>
    <property type="evidence" value="ECO:0007669"/>
    <property type="project" value="UniProtKB-EC"/>
</dbReference>
<evidence type="ECO:0000256" key="3">
    <source>
        <dbReference type="ARBA" id="ARBA00012744"/>
    </source>
</evidence>
<comment type="similarity">
    <text evidence="2">Belongs to the glycosyl hydrolase 3 family.</text>
</comment>
<dbReference type="Proteomes" id="UP000094385">
    <property type="component" value="Unassembled WGS sequence"/>
</dbReference>
<comment type="catalytic activity">
    <reaction evidence="1">
        <text>Hydrolysis of terminal, non-reducing beta-D-glucosyl residues with release of beta-D-glucose.</text>
        <dbReference type="EC" id="3.2.1.21"/>
    </reaction>
</comment>
<dbReference type="AlphaFoldDB" id="A0A1E3QC76"/>
<evidence type="ECO:0000256" key="4">
    <source>
        <dbReference type="ARBA" id="ARBA00022801"/>
    </source>
</evidence>
<keyword evidence="4" id="KW-0378">Hydrolase</keyword>
<name>A0A1E3QC76_LIPST</name>
<sequence>MHQQNPSIGRPPKELKGFSKVAVAAGESKTVEIVLEIRHAPSFWDEMENAWISEKDTYDVLVGPH</sequence>
<dbReference type="SMART" id="SM01217">
    <property type="entry name" value="Fn3_like"/>
    <property type="match status" value="1"/>
</dbReference>
<evidence type="ECO:0000259" key="6">
    <source>
        <dbReference type="SMART" id="SM01217"/>
    </source>
</evidence>
<dbReference type="InterPro" id="IPR026891">
    <property type="entry name" value="Fn3-like"/>
</dbReference>
<dbReference type="Pfam" id="PF14310">
    <property type="entry name" value="Fn3-like"/>
    <property type="match status" value="1"/>
</dbReference>
<dbReference type="InterPro" id="IPR050288">
    <property type="entry name" value="Cellulose_deg_GH3"/>
</dbReference>
<evidence type="ECO:0000313" key="8">
    <source>
        <dbReference type="Proteomes" id="UP000094385"/>
    </source>
</evidence>